<dbReference type="AlphaFoldDB" id="A0A143DFY9"/>
<keyword evidence="6 9" id="KW-0805">Transcription regulation</keyword>
<feature type="domain" description="Arginine repressor C-terminal" evidence="11">
    <location>
        <begin position="81"/>
        <end position="140"/>
    </location>
</feature>
<feature type="domain" description="Arginine repressor DNA-binding" evidence="10">
    <location>
        <begin position="10"/>
        <end position="55"/>
    </location>
</feature>
<dbReference type="PANTHER" id="PTHR34471">
    <property type="entry name" value="ARGININE REPRESSOR"/>
    <property type="match status" value="1"/>
</dbReference>
<dbReference type="InterPro" id="IPR001669">
    <property type="entry name" value="Arg_repress"/>
</dbReference>
<dbReference type="Gene3D" id="3.30.1360.40">
    <property type="match status" value="1"/>
</dbReference>
<dbReference type="GO" id="GO:1900079">
    <property type="term" value="P:regulation of arginine biosynthetic process"/>
    <property type="evidence" value="ECO:0007669"/>
    <property type="project" value="UniProtKB-UniRule"/>
</dbReference>
<dbReference type="GeneID" id="53317447"/>
<evidence type="ECO:0000256" key="9">
    <source>
        <dbReference type="HAMAP-Rule" id="MF_00173"/>
    </source>
</evidence>
<evidence type="ECO:0000256" key="1">
    <source>
        <dbReference type="ARBA" id="ARBA00004496"/>
    </source>
</evidence>
<accession>A0A143DFY9</accession>
<dbReference type="OrthoDB" id="7060358at2"/>
<evidence type="ECO:0000256" key="5">
    <source>
        <dbReference type="ARBA" id="ARBA00022490"/>
    </source>
</evidence>
<dbReference type="PRINTS" id="PR01467">
    <property type="entry name" value="ARGREPRESSOR"/>
</dbReference>
<dbReference type="InterPro" id="IPR020900">
    <property type="entry name" value="Arg_repress_DNA-bd"/>
</dbReference>
<gene>
    <name evidence="9" type="primary">argR</name>
    <name evidence="12" type="ORF">AY555_09815</name>
</gene>
<organism evidence="12 13">
    <name type="scientific">Haematospirillum jordaniae</name>
    <dbReference type="NCBI Taxonomy" id="1549855"/>
    <lineage>
        <taxon>Bacteria</taxon>
        <taxon>Pseudomonadati</taxon>
        <taxon>Pseudomonadota</taxon>
        <taxon>Alphaproteobacteria</taxon>
        <taxon>Rhodospirillales</taxon>
        <taxon>Novispirillaceae</taxon>
        <taxon>Haematospirillum</taxon>
    </lineage>
</organism>
<reference evidence="12 13" key="1">
    <citation type="submission" date="2016-02" db="EMBL/GenBank/DDBJ databases">
        <title>Complete Genome of H5569, the type strain of the newly described species Haematospirillium jordaniae.</title>
        <authorList>
            <person name="Nicholson A.C."/>
            <person name="Humrighouse B.W."/>
            <person name="Loparov V."/>
            <person name="McQuiston J.R."/>
        </authorList>
    </citation>
    <scope>NUCLEOTIDE SEQUENCE [LARGE SCALE GENOMIC DNA]</scope>
    <source>
        <strain evidence="12 13">H5569</strain>
    </source>
</reference>
<dbReference type="STRING" id="1549855.AY555_09815"/>
<proteinExistence type="inferred from homology"/>
<dbReference type="Proteomes" id="UP000076066">
    <property type="component" value="Chromosome"/>
</dbReference>
<dbReference type="InterPro" id="IPR020899">
    <property type="entry name" value="Arg_repress_C"/>
</dbReference>
<comment type="pathway">
    <text evidence="2 9">Amino-acid biosynthesis; L-arginine biosynthesis [regulation].</text>
</comment>
<evidence type="ECO:0000256" key="6">
    <source>
        <dbReference type="ARBA" id="ARBA00023015"/>
    </source>
</evidence>
<sequence>MTHEPALDGHILNIIQSHAIYEQSEIQEILERRGYKIPQATLSRRLKKLNIAKVSGQYKSLEVFQGTLPVIKGIQVSALGLIILHTHPGQANSIAYALDQKYVQSSSQKDSDHAGILGTIAGDDTILIIIESKSALEVALDHLCADFPYLDRPTIPQT</sequence>
<keyword evidence="8 9" id="KW-0804">Transcription</keyword>
<dbReference type="GO" id="GO:0005737">
    <property type="term" value="C:cytoplasm"/>
    <property type="evidence" value="ECO:0007669"/>
    <property type="project" value="UniProtKB-SubCell"/>
</dbReference>
<keyword evidence="13" id="KW-1185">Reference proteome</keyword>
<dbReference type="Pfam" id="PF02863">
    <property type="entry name" value="Arg_repressor_C"/>
    <property type="match status" value="1"/>
</dbReference>
<dbReference type="EMBL" id="CP014525">
    <property type="protein sequence ID" value="AMW35694.1"/>
    <property type="molecule type" value="Genomic_DNA"/>
</dbReference>
<dbReference type="GO" id="GO:0003677">
    <property type="term" value="F:DNA binding"/>
    <property type="evidence" value="ECO:0007669"/>
    <property type="project" value="UniProtKB-KW"/>
</dbReference>
<keyword evidence="9" id="KW-0055">Arginine biosynthesis</keyword>
<comment type="similarity">
    <text evidence="3 9">Belongs to the ArgR family.</text>
</comment>
<evidence type="ECO:0000259" key="11">
    <source>
        <dbReference type="Pfam" id="PF02863"/>
    </source>
</evidence>
<evidence type="ECO:0000256" key="8">
    <source>
        <dbReference type="ARBA" id="ARBA00023163"/>
    </source>
</evidence>
<comment type="subcellular location">
    <subcellularLocation>
        <location evidence="1 9">Cytoplasm</location>
    </subcellularLocation>
</comment>
<evidence type="ECO:0000259" key="10">
    <source>
        <dbReference type="Pfam" id="PF01316"/>
    </source>
</evidence>
<evidence type="ECO:0000256" key="3">
    <source>
        <dbReference type="ARBA" id="ARBA00008316"/>
    </source>
</evidence>
<dbReference type="InterPro" id="IPR036251">
    <property type="entry name" value="Arg_repress_C_sf"/>
</dbReference>
<evidence type="ECO:0000256" key="4">
    <source>
        <dbReference type="ARBA" id="ARBA00021148"/>
    </source>
</evidence>
<evidence type="ECO:0000313" key="12">
    <source>
        <dbReference type="EMBL" id="AMW35694.1"/>
    </source>
</evidence>
<dbReference type="UniPathway" id="UPA00068"/>
<dbReference type="GO" id="GO:0003700">
    <property type="term" value="F:DNA-binding transcription factor activity"/>
    <property type="evidence" value="ECO:0007669"/>
    <property type="project" value="UniProtKB-UniRule"/>
</dbReference>
<dbReference type="GO" id="GO:0051259">
    <property type="term" value="P:protein complex oligomerization"/>
    <property type="evidence" value="ECO:0007669"/>
    <property type="project" value="InterPro"/>
</dbReference>
<dbReference type="KEGG" id="hjo:AY555_09815"/>
<keyword evidence="5 9" id="KW-0963">Cytoplasm</keyword>
<dbReference type="InterPro" id="IPR036390">
    <property type="entry name" value="WH_DNA-bd_sf"/>
</dbReference>
<keyword evidence="9" id="KW-0678">Repressor</keyword>
<dbReference type="SUPFAM" id="SSF46785">
    <property type="entry name" value="Winged helix' DNA-binding domain"/>
    <property type="match status" value="1"/>
</dbReference>
<dbReference type="Pfam" id="PF01316">
    <property type="entry name" value="Arg_repressor"/>
    <property type="match status" value="1"/>
</dbReference>
<evidence type="ECO:0000256" key="2">
    <source>
        <dbReference type="ARBA" id="ARBA00005040"/>
    </source>
</evidence>
<dbReference type="RefSeq" id="WP_066136205.1">
    <property type="nucleotide sequence ID" value="NZ_CP014525.1"/>
</dbReference>
<keyword evidence="7 9" id="KW-0238">DNA-binding</keyword>
<dbReference type="Gene3D" id="1.10.10.10">
    <property type="entry name" value="Winged helix-like DNA-binding domain superfamily/Winged helix DNA-binding domain"/>
    <property type="match status" value="1"/>
</dbReference>
<comment type="function">
    <text evidence="9">Regulates arginine biosynthesis genes.</text>
</comment>
<dbReference type="InterPro" id="IPR036388">
    <property type="entry name" value="WH-like_DNA-bd_sf"/>
</dbReference>
<dbReference type="HAMAP" id="MF_00173">
    <property type="entry name" value="Arg_repressor"/>
    <property type="match status" value="1"/>
</dbReference>
<dbReference type="GO" id="GO:0034618">
    <property type="term" value="F:arginine binding"/>
    <property type="evidence" value="ECO:0007669"/>
    <property type="project" value="InterPro"/>
</dbReference>
<keyword evidence="9" id="KW-0028">Amino-acid biosynthesis</keyword>
<dbReference type="GO" id="GO:0006526">
    <property type="term" value="P:L-arginine biosynthetic process"/>
    <property type="evidence" value="ECO:0007669"/>
    <property type="project" value="UniProtKB-UniPathway"/>
</dbReference>
<name>A0A143DFY9_9PROT</name>
<dbReference type="SUPFAM" id="SSF55252">
    <property type="entry name" value="C-terminal domain of arginine repressor"/>
    <property type="match status" value="1"/>
</dbReference>
<evidence type="ECO:0000256" key="7">
    <source>
        <dbReference type="ARBA" id="ARBA00023125"/>
    </source>
</evidence>
<protein>
    <recommendedName>
        <fullName evidence="4 9">Arginine repressor</fullName>
    </recommendedName>
</protein>
<dbReference type="PANTHER" id="PTHR34471:SF1">
    <property type="entry name" value="ARGININE REPRESSOR"/>
    <property type="match status" value="1"/>
</dbReference>
<evidence type="ECO:0000313" key="13">
    <source>
        <dbReference type="Proteomes" id="UP000076066"/>
    </source>
</evidence>